<reference evidence="1 2" key="1">
    <citation type="submission" date="2018-08" db="EMBL/GenBank/DDBJ databases">
        <title>A genome reference for cultivated species of the human gut microbiota.</title>
        <authorList>
            <person name="Zou Y."/>
            <person name="Xue W."/>
            <person name="Luo G."/>
        </authorList>
    </citation>
    <scope>NUCLEOTIDE SEQUENCE [LARGE SCALE GENOMIC DNA]</scope>
    <source>
        <strain evidence="1 2">AF22-1</strain>
    </source>
</reference>
<dbReference type="Proteomes" id="UP000286113">
    <property type="component" value="Unassembled WGS sequence"/>
</dbReference>
<gene>
    <name evidence="1" type="ORF">DWX90_04210</name>
</gene>
<dbReference type="EMBL" id="QRVN01000005">
    <property type="protein sequence ID" value="RGS48093.1"/>
    <property type="molecule type" value="Genomic_DNA"/>
</dbReference>
<comment type="caution">
    <text evidence="1">The sequence shown here is derived from an EMBL/GenBank/DDBJ whole genome shotgun (WGS) entry which is preliminary data.</text>
</comment>
<accession>A0AA92TML5</accession>
<dbReference type="AlphaFoldDB" id="A0AA92TML5"/>
<sequence length="270" mass="31441">MYIWCFATLTSCFAQKESISELYTQLDRAIEQSQHYTKLKESSIAQLKELIHQENNPKLLINTYRKIYSEYKSYQSDSAVAYIQKAIVLAQKEGLPAEVAGLKSQLALQYSTAGAFAEALEVLNHIDKKTLDESNRKDYFIAYYHVYGELGFSNIHVDTDLSQNFFSRQNAYRDTLFAILPHHSEDYLMRKEVMLTSQNKWDEALKVNDERLKMCKEGSHEYGIVAYYRYLIYRSLKNEEMKKYWLLKSAICDVKCAINDQLRSGCSPIF</sequence>
<evidence type="ECO:0000313" key="1">
    <source>
        <dbReference type="EMBL" id="RGS48093.1"/>
    </source>
</evidence>
<organism evidence="1 2">
    <name type="scientific">Segatella copri</name>
    <dbReference type="NCBI Taxonomy" id="165179"/>
    <lineage>
        <taxon>Bacteria</taxon>
        <taxon>Pseudomonadati</taxon>
        <taxon>Bacteroidota</taxon>
        <taxon>Bacteroidia</taxon>
        <taxon>Bacteroidales</taxon>
        <taxon>Prevotellaceae</taxon>
        <taxon>Segatella</taxon>
    </lineage>
</organism>
<proteinExistence type="predicted"/>
<name>A0AA92TML5_9BACT</name>
<evidence type="ECO:0000313" key="2">
    <source>
        <dbReference type="Proteomes" id="UP000286113"/>
    </source>
</evidence>
<protein>
    <submittedName>
        <fullName evidence="1">Uncharacterized protein</fullName>
    </submittedName>
</protein>